<gene>
    <name evidence="1" type="ORF">ACFQPE_06805</name>
</gene>
<reference evidence="1 2" key="1">
    <citation type="journal article" date="2019" name="Int. J. Syst. Evol. Microbiol.">
        <title>The Global Catalogue of Microorganisms (GCM) 10K type strain sequencing project: providing services to taxonomists for standard genome sequencing and annotation.</title>
        <authorList>
            <consortium name="The Broad Institute Genomics Platform"/>
            <consortium name="The Broad Institute Genome Sequencing Center for Infectious Disease"/>
            <person name="Wu L."/>
            <person name="Ma J."/>
        </authorList>
    </citation>
    <scope>NUCLEOTIDE SEQUENCE [LARGE SCALE GENOMIC DNA]</scope>
    <source>
        <strain evidence="1 2">PSR21</strain>
    </source>
</reference>
<evidence type="ECO:0000313" key="1">
    <source>
        <dbReference type="EMBL" id="MFC7316508.1"/>
    </source>
</evidence>
<dbReference type="GeneID" id="79316854"/>
<name>A0ABD6A8G5_9EURY</name>
<evidence type="ECO:0000313" key="2">
    <source>
        <dbReference type="Proteomes" id="UP001596547"/>
    </source>
</evidence>
<sequence length="157" mass="17614">MTIDELYDELLTQAADDRTVTVAAEASTRGPEARTRRLIRSVLDDLFQDASFAFDETLVKDNLDELLLVLIGVRGSKTHGKALMGDLAHLFDTQLSPGTVYPRLHELAESGVLAPREMVRTKEYRVSERADAVRRLERSMRQHLALAAVFYAALEEL</sequence>
<dbReference type="SUPFAM" id="SSF46785">
    <property type="entry name" value="Winged helix' DNA-binding domain"/>
    <property type="match status" value="1"/>
</dbReference>
<dbReference type="RefSeq" id="WP_276304229.1">
    <property type="nucleotide sequence ID" value="NZ_CP119992.1"/>
</dbReference>
<dbReference type="InterPro" id="IPR036388">
    <property type="entry name" value="WH-like_DNA-bd_sf"/>
</dbReference>
<organism evidence="1 2">
    <name type="scientific">Halomarina halobia</name>
    <dbReference type="NCBI Taxonomy" id="3033386"/>
    <lineage>
        <taxon>Archaea</taxon>
        <taxon>Methanobacteriati</taxon>
        <taxon>Methanobacteriota</taxon>
        <taxon>Stenosarchaea group</taxon>
        <taxon>Halobacteria</taxon>
        <taxon>Halobacteriales</taxon>
        <taxon>Natronomonadaceae</taxon>
        <taxon>Halomarina</taxon>
    </lineage>
</organism>
<dbReference type="Gene3D" id="1.10.10.10">
    <property type="entry name" value="Winged helix-like DNA-binding domain superfamily/Winged helix DNA-binding domain"/>
    <property type="match status" value="1"/>
</dbReference>
<comment type="caution">
    <text evidence="1">The sequence shown here is derived from an EMBL/GenBank/DDBJ whole genome shotgun (WGS) entry which is preliminary data.</text>
</comment>
<dbReference type="EMBL" id="JBHTBF010000002">
    <property type="protein sequence ID" value="MFC7316508.1"/>
    <property type="molecule type" value="Genomic_DNA"/>
</dbReference>
<keyword evidence="2" id="KW-1185">Reference proteome</keyword>
<dbReference type="InterPro" id="IPR036390">
    <property type="entry name" value="WH_DNA-bd_sf"/>
</dbReference>
<proteinExistence type="predicted"/>
<dbReference type="AlphaFoldDB" id="A0ABD6A8G5"/>
<dbReference type="Proteomes" id="UP001596547">
    <property type="component" value="Unassembled WGS sequence"/>
</dbReference>
<protein>
    <submittedName>
        <fullName evidence="1">Helix-turn-helix transcriptional regulator</fullName>
    </submittedName>
</protein>
<accession>A0ABD6A8G5</accession>